<evidence type="ECO:0000313" key="1">
    <source>
        <dbReference type="EMBL" id="ETN94933.1"/>
    </source>
</evidence>
<gene>
    <name evidence="1" type="ORF">P278_20910</name>
</gene>
<name>W2ULP1_9FLAO</name>
<protein>
    <recommendedName>
        <fullName evidence="3">Lipoprotein</fullName>
    </recommendedName>
</protein>
<dbReference type="eggNOG" id="ENOG502ZMDW">
    <property type="taxonomic scope" value="Bacteria"/>
</dbReference>
<evidence type="ECO:0000313" key="2">
    <source>
        <dbReference type="Proteomes" id="UP000018850"/>
    </source>
</evidence>
<evidence type="ECO:0008006" key="3">
    <source>
        <dbReference type="Google" id="ProtNLM"/>
    </source>
</evidence>
<reference evidence="2" key="1">
    <citation type="submission" date="2013-11" db="EMBL/GenBank/DDBJ databases">
        <title>Draft genome sequence from a member of Zhouia, isolated tidal flat.</title>
        <authorList>
            <person name="Jin H."/>
            <person name="Jeon C.O."/>
        </authorList>
    </citation>
    <scope>NUCLEOTIDE SEQUENCE [LARGE SCALE GENOMIC DNA]</scope>
    <source>
        <strain evidence="2">AD3</strain>
    </source>
</reference>
<dbReference type="Proteomes" id="UP000018850">
    <property type="component" value="Unassembled WGS sequence"/>
</dbReference>
<comment type="caution">
    <text evidence="1">The sequence shown here is derived from an EMBL/GenBank/DDBJ whole genome shotgun (WGS) entry which is preliminary data.</text>
</comment>
<dbReference type="EMBL" id="AYXY01000022">
    <property type="protein sequence ID" value="ETN94933.1"/>
    <property type="molecule type" value="Genomic_DNA"/>
</dbReference>
<dbReference type="RefSeq" id="WP_038266215.1">
    <property type="nucleotide sequence ID" value="NZ_AYXY01000022.1"/>
</dbReference>
<keyword evidence="2" id="KW-1185">Reference proteome</keyword>
<proteinExistence type="predicted"/>
<organism evidence="1 2">
    <name type="scientific">Zhouia amylolytica AD3</name>
    <dbReference type="NCBI Taxonomy" id="1286632"/>
    <lineage>
        <taxon>Bacteria</taxon>
        <taxon>Pseudomonadati</taxon>
        <taxon>Bacteroidota</taxon>
        <taxon>Flavobacteriia</taxon>
        <taxon>Flavobacteriales</taxon>
        <taxon>Flavobacteriaceae</taxon>
        <taxon>Zhouia</taxon>
    </lineage>
</organism>
<dbReference type="AlphaFoldDB" id="W2ULP1"/>
<accession>W2ULP1</accession>
<dbReference type="PROSITE" id="PS51257">
    <property type="entry name" value="PROKAR_LIPOPROTEIN"/>
    <property type="match status" value="1"/>
</dbReference>
<sequence length="157" mass="18503">MNNKIDFARLWVLLFLLIVVASCKTEGDLFVEKLDGGYTLDKMTYKGEDIMPEVLAAMLSFDNKEGQLFKPPIIKEQIGKYEKYPWDFSRDNEGSYLISFDTNHPYFNDDFRVEFKVDYESRQLILLLTSEVTQIECTRLYIFENFDELKNSWMGSK</sequence>
<reference evidence="1 2" key="2">
    <citation type="journal article" date="2016" name="Genome Announc.">
        <title>Draft Genome Sequence of Zhouia amylolytica AD3, Isolated from Tidal Flat Sediment.</title>
        <authorList>
            <person name="Jia B."/>
            <person name="Jin H.M."/>
            <person name="Lee H.J."/>
            <person name="Jeon C.O."/>
        </authorList>
    </citation>
    <scope>NUCLEOTIDE SEQUENCE [LARGE SCALE GENOMIC DNA]</scope>
    <source>
        <strain evidence="1 2">AD3</strain>
    </source>
</reference>